<sequence>MAKKVAVKVNEDAIVWKEFTSAKGKKYEVGYLGEPDADQGGSAAPEGKTDFGISCDWPVGGNDWITTEASFKTTTAISRYKLHSNTDTPGEEVGGYAYRLEFSNEEHYDYDFFDQEGDSYRCNTFSNTDHFVRYNSEKPTIAYIKGS</sequence>
<evidence type="ECO:0000313" key="2">
    <source>
        <dbReference type="Proteomes" id="UP000198251"/>
    </source>
</evidence>
<dbReference type="Proteomes" id="UP000198251">
    <property type="component" value="Chromosome I"/>
</dbReference>
<proteinExistence type="predicted"/>
<dbReference type="AlphaFoldDB" id="A0A1C5G469"/>
<reference evidence="1 2" key="1">
    <citation type="submission" date="2016-06" db="EMBL/GenBank/DDBJ databases">
        <authorList>
            <person name="Kjaerup R.B."/>
            <person name="Dalgaard T.S."/>
            <person name="Juul-Madsen H.R."/>
        </authorList>
    </citation>
    <scope>NUCLEOTIDE SEQUENCE [LARGE SCALE GENOMIC DNA]</scope>
    <source>
        <strain evidence="1 2">DSM 43913</strain>
    </source>
</reference>
<evidence type="ECO:0000313" key="1">
    <source>
        <dbReference type="EMBL" id="SCG14663.1"/>
    </source>
</evidence>
<keyword evidence="2" id="KW-1185">Reference proteome</keyword>
<protein>
    <submittedName>
        <fullName evidence="1">Uncharacterized protein</fullName>
    </submittedName>
</protein>
<name>A0A1C5G469_MICEH</name>
<gene>
    <name evidence="1" type="ORF">GA0070610_0871</name>
</gene>
<dbReference type="EMBL" id="LT607733">
    <property type="protein sequence ID" value="SCG14663.1"/>
    <property type="molecule type" value="Genomic_DNA"/>
</dbReference>
<dbReference type="GeneID" id="95800759"/>
<accession>A0A1C5G469</accession>
<dbReference type="RefSeq" id="WP_088998822.1">
    <property type="nucleotide sequence ID" value="NZ_JBFAAC010000027.1"/>
</dbReference>
<organism evidence="1 2">
    <name type="scientific">Micromonospora echinofusca</name>
    <dbReference type="NCBI Taxonomy" id="47858"/>
    <lineage>
        <taxon>Bacteria</taxon>
        <taxon>Bacillati</taxon>
        <taxon>Actinomycetota</taxon>
        <taxon>Actinomycetes</taxon>
        <taxon>Micromonosporales</taxon>
        <taxon>Micromonosporaceae</taxon>
        <taxon>Micromonospora</taxon>
    </lineage>
</organism>